<keyword evidence="3" id="KW-1185">Reference proteome</keyword>
<feature type="compositionally biased region" description="Low complexity" evidence="1">
    <location>
        <begin position="22"/>
        <end position="37"/>
    </location>
</feature>
<dbReference type="HOGENOM" id="CLU_3168340_0_0_0"/>
<dbReference type="EMBL" id="CP007139">
    <property type="protein sequence ID" value="AIE83886.1"/>
    <property type="molecule type" value="Genomic_DNA"/>
</dbReference>
<feature type="region of interest" description="Disordered" evidence="1">
    <location>
        <begin position="22"/>
        <end position="47"/>
    </location>
</feature>
<dbReference type="AlphaFoldDB" id="A0A068NK56"/>
<dbReference type="KEGG" id="fgi:OP10G_0518"/>
<evidence type="ECO:0000313" key="3">
    <source>
        <dbReference type="Proteomes" id="UP000027982"/>
    </source>
</evidence>
<name>A0A068NK56_FIMGI</name>
<accession>A0A068NK56</accession>
<gene>
    <name evidence="2" type="ORF">OP10G_0518</name>
</gene>
<evidence type="ECO:0000256" key="1">
    <source>
        <dbReference type="SAM" id="MobiDB-lite"/>
    </source>
</evidence>
<evidence type="ECO:0000313" key="2">
    <source>
        <dbReference type="EMBL" id="AIE83886.1"/>
    </source>
</evidence>
<dbReference type="Proteomes" id="UP000027982">
    <property type="component" value="Chromosome"/>
</dbReference>
<protein>
    <submittedName>
        <fullName evidence="2">Uncharacterized protein</fullName>
    </submittedName>
</protein>
<reference evidence="2 3" key="1">
    <citation type="journal article" date="2014" name="PLoS ONE">
        <title>The first complete genome sequence of the class fimbriimonadia in the phylum armatimonadetes.</title>
        <authorList>
            <person name="Hu Z.Y."/>
            <person name="Wang Y.Z."/>
            <person name="Im W.T."/>
            <person name="Wang S.Y."/>
            <person name="Zhao G.P."/>
            <person name="Zheng H.J."/>
            <person name="Quan Z.X."/>
        </authorList>
    </citation>
    <scope>NUCLEOTIDE SEQUENCE [LARGE SCALE GENOMIC DNA]</scope>
    <source>
        <strain evidence="2">Gsoil 348</strain>
    </source>
</reference>
<organism evidence="2 3">
    <name type="scientific">Fimbriimonas ginsengisoli Gsoil 348</name>
    <dbReference type="NCBI Taxonomy" id="661478"/>
    <lineage>
        <taxon>Bacteria</taxon>
        <taxon>Bacillati</taxon>
        <taxon>Armatimonadota</taxon>
        <taxon>Fimbriimonadia</taxon>
        <taxon>Fimbriimonadales</taxon>
        <taxon>Fimbriimonadaceae</taxon>
        <taxon>Fimbriimonas</taxon>
    </lineage>
</organism>
<proteinExistence type="predicted"/>
<sequence length="47" mass="4713">MAQAQATNPDGVVAFAEAIPRSSPSSAAAGIAKRAAATSPRFKRGMP</sequence>
<dbReference type="STRING" id="661478.OP10G_0518"/>